<dbReference type="InterPro" id="IPR010328">
    <property type="entry name" value="DUF928"/>
</dbReference>
<feature type="region of interest" description="Disordered" evidence="1">
    <location>
        <begin position="37"/>
        <end position="63"/>
    </location>
</feature>
<feature type="signal peptide" evidence="2">
    <location>
        <begin position="1"/>
        <end position="34"/>
    </location>
</feature>
<accession>A0ABV4XUL9</accession>
<evidence type="ECO:0000313" key="3">
    <source>
        <dbReference type="EMBL" id="MFB2895403.1"/>
    </source>
</evidence>
<reference evidence="3 4" key="1">
    <citation type="submission" date="2024-09" db="EMBL/GenBank/DDBJ databases">
        <title>Floridaenema gen nov. (Aerosakkonemataceae, Aerosakkonematales ord. nov., Cyanobacteria) from benthic tropical and subtropical fresh waters, with the description of four new species.</title>
        <authorList>
            <person name="Moretto J.A."/>
            <person name="Berthold D.E."/>
            <person name="Lefler F.W."/>
            <person name="Huang I.-S."/>
            <person name="Laughinghouse H. IV."/>
        </authorList>
    </citation>
    <scope>NUCLEOTIDE SEQUENCE [LARGE SCALE GENOMIC DNA]</scope>
    <source>
        <strain evidence="3 4">BLCC-F50</strain>
    </source>
</reference>
<proteinExistence type="predicted"/>
<dbReference type="Pfam" id="PF06051">
    <property type="entry name" value="DUF928"/>
    <property type="match status" value="1"/>
</dbReference>
<evidence type="ECO:0000256" key="2">
    <source>
        <dbReference type="SAM" id="SignalP"/>
    </source>
</evidence>
<keyword evidence="4" id="KW-1185">Reference proteome</keyword>
<dbReference type="EMBL" id="JBHFNR010000156">
    <property type="protein sequence ID" value="MFB2895403.1"/>
    <property type="molecule type" value="Genomic_DNA"/>
</dbReference>
<keyword evidence="2" id="KW-0732">Signal</keyword>
<feature type="chain" id="PRO_5045572147" evidence="2">
    <location>
        <begin position="35"/>
        <end position="260"/>
    </location>
</feature>
<comment type="caution">
    <text evidence="3">The sequence shown here is derived from an EMBL/GenBank/DDBJ whole genome shotgun (WGS) entry which is preliminary data.</text>
</comment>
<name>A0ABV4XUL9_9CYAN</name>
<protein>
    <submittedName>
        <fullName evidence="3">DUF928 domain-containing protein</fullName>
    </submittedName>
</protein>
<gene>
    <name evidence="3" type="ORF">ACE1CI_21070</name>
</gene>
<organism evidence="3 4">
    <name type="scientific">Floridaenema flaviceps BLCC-F50</name>
    <dbReference type="NCBI Taxonomy" id="3153642"/>
    <lineage>
        <taxon>Bacteria</taxon>
        <taxon>Bacillati</taxon>
        <taxon>Cyanobacteriota</taxon>
        <taxon>Cyanophyceae</taxon>
        <taxon>Oscillatoriophycideae</taxon>
        <taxon>Aerosakkonematales</taxon>
        <taxon>Aerosakkonemataceae</taxon>
        <taxon>Floridanema</taxon>
        <taxon>Floridanema flaviceps</taxon>
    </lineage>
</organism>
<evidence type="ECO:0000313" key="4">
    <source>
        <dbReference type="Proteomes" id="UP001576784"/>
    </source>
</evidence>
<sequence>MIPIQWFLNKRINIKRVISCTLSLVLIATPAVLASYTPGDQKPAPPDRKSDGGTTRGCSGGDMPLTVIASRNYVGRTVSGHPTFAWFVPRDSAPKPMQFTIYEWVPGSKPQEVRKTSLSSSPGIMKLSPFSENEPGLQLGKEYLWQVVIHCDPDNPSGDLVSEANIEVVGMPTAVQSKLNKAVNSVQKANIYAEAGLWYNALAEALKLADSSKLGEVGSTLLNELAQWEAPKTTAELPSKERDAIAKQIENLKQIANIAR</sequence>
<evidence type="ECO:0000256" key="1">
    <source>
        <dbReference type="SAM" id="MobiDB-lite"/>
    </source>
</evidence>
<dbReference type="Proteomes" id="UP001576784">
    <property type="component" value="Unassembled WGS sequence"/>
</dbReference>
<dbReference type="RefSeq" id="WP_413265040.1">
    <property type="nucleotide sequence ID" value="NZ_JBHFNR010000156.1"/>
</dbReference>